<gene>
    <name evidence="1" type="ORF">GA0061080_10677</name>
</gene>
<dbReference type="AlphaFoldDB" id="A0A1C4DBZ4"/>
<dbReference type="Pfam" id="PF06289">
    <property type="entry name" value="FlbD"/>
    <property type="match status" value="1"/>
</dbReference>
<name>A0A1C4DBZ4_9GAMM</name>
<reference evidence="2" key="1">
    <citation type="submission" date="2016-08" db="EMBL/GenBank/DDBJ databases">
        <authorList>
            <person name="Varghese N."/>
            <person name="Submissions Spin"/>
        </authorList>
    </citation>
    <scope>NUCLEOTIDE SEQUENCE [LARGE SCALE GENOMIC DNA]</scope>
    <source>
        <strain evidence="2">R-53144</strain>
    </source>
</reference>
<dbReference type="Proteomes" id="UP000199698">
    <property type="component" value="Unassembled WGS sequence"/>
</dbReference>
<keyword evidence="2" id="KW-1185">Reference proteome</keyword>
<sequence>MAKFIEVTDQDGKMLVNIECIIYIQETDSIETVIEILNDKTLFVQEPYEEIKSKLEIANA</sequence>
<protein>
    <submittedName>
        <fullName evidence="1">Protein FlbD</fullName>
    </submittedName>
</protein>
<evidence type="ECO:0000313" key="1">
    <source>
        <dbReference type="EMBL" id="SCC28894.1"/>
    </source>
</evidence>
<dbReference type="STRING" id="1798183.GA0061080_10677"/>
<organism evidence="1 2">
    <name type="scientific">Gilliamella intestini</name>
    <dbReference type="NCBI Taxonomy" id="1798183"/>
    <lineage>
        <taxon>Bacteria</taxon>
        <taxon>Pseudomonadati</taxon>
        <taxon>Pseudomonadota</taxon>
        <taxon>Gammaproteobacteria</taxon>
        <taxon>Orbales</taxon>
        <taxon>Orbaceae</taxon>
        <taxon>Gilliamella</taxon>
    </lineage>
</organism>
<proteinExistence type="predicted"/>
<dbReference type="InterPro" id="IPR009384">
    <property type="entry name" value="SwrD-like"/>
</dbReference>
<evidence type="ECO:0000313" key="2">
    <source>
        <dbReference type="Proteomes" id="UP000199698"/>
    </source>
</evidence>
<accession>A0A1C4DBZ4</accession>
<dbReference type="EMBL" id="FMBA01000067">
    <property type="protein sequence ID" value="SCC28894.1"/>
    <property type="molecule type" value="Genomic_DNA"/>
</dbReference>
<dbReference type="RefSeq" id="WP_091125755.1">
    <property type="nucleotide sequence ID" value="NZ_FMBA01000067.1"/>
</dbReference>